<dbReference type="Proteomes" id="UP001212123">
    <property type="component" value="Unassembled WGS sequence"/>
</dbReference>
<evidence type="ECO:0000313" key="2">
    <source>
        <dbReference type="EMBL" id="MDB9485054.1"/>
    </source>
</evidence>
<name>A0ABT4ZZH5_9CYAN</name>
<sequence>MGKSHFKKAISSLESRIAEHKEKIRLELEKEFPDQGLINHWEKEIRAFEQGIKQALKRLGKN</sequence>
<dbReference type="EMBL" id="JAQMTU010000005">
    <property type="protein sequence ID" value="MDB9485054.1"/>
    <property type="molecule type" value="Genomic_DNA"/>
</dbReference>
<feature type="coiled-coil region" evidence="1">
    <location>
        <begin position="3"/>
        <end position="58"/>
    </location>
</feature>
<comment type="caution">
    <text evidence="2">The sequence shown here is derived from an EMBL/GenBank/DDBJ whole genome shotgun (WGS) entry which is preliminary data.</text>
</comment>
<proteinExistence type="predicted"/>
<dbReference type="GeneID" id="78013315"/>
<dbReference type="RefSeq" id="WP_028082821.1">
    <property type="nucleotide sequence ID" value="NZ_JAQMTU010000005.1"/>
</dbReference>
<evidence type="ECO:0000313" key="3">
    <source>
        <dbReference type="Proteomes" id="UP001212123"/>
    </source>
</evidence>
<reference evidence="2 3" key="1">
    <citation type="submission" date="2023-01" db="EMBL/GenBank/DDBJ databases">
        <title>Genomes from the Australian National Cyanobacteria Reference Collection.</title>
        <authorList>
            <person name="Willis A."/>
            <person name="Lee E.M.F."/>
        </authorList>
    </citation>
    <scope>NUCLEOTIDE SEQUENCE [LARGE SCALE GENOMIC DNA]</scope>
    <source>
        <strain evidence="2 3">CS-537/01</strain>
    </source>
</reference>
<gene>
    <name evidence="2" type="ORF">PN492_00510</name>
</gene>
<keyword evidence="1" id="KW-0175">Coiled coil</keyword>
<evidence type="ECO:0000256" key="1">
    <source>
        <dbReference type="SAM" id="Coils"/>
    </source>
</evidence>
<keyword evidence="3" id="KW-1185">Reference proteome</keyword>
<accession>A0ABT4ZZH5</accession>
<protein>
    <submittedName>
        <fullName evidence="2">Uncharacterized protein</fullName>
    </submittedName>
</protein>
<organism evidence="2 3">
    <name type="scientific">Dolichospermum circinale CS-537/01</name>
    <dbReference type="NCBI Taxonomy" id="3021739"/>
    <lineage>
        <taxon>Bacteria</taxon>
        <taxon>Bacillati</taxon>
        <taxon>Cyanobacteriota</taxon>
        <taxon>Cyanophyceae</taxon>
        <taxon>Nostocales</taxon>
        <taxon>Aphanizomenonaceae</taxon>
        <taxon>Dolichospermum</taxon>
        <taxon>Dolichospermum circinale</taxon>
    </lineage>
</organism>